<dbReference type="InterPro" id="IPR036291">
    <property type="entry name" value="NAD(P)-bd_dom_sf"/>
</dbReference>
<dbReference type="InterPro" id="IPR052178">
    <property type="entry name" value="Sec_Metab_Biosynth_SDR"/>
</dbReference>
<evidence type="ECO:0000256" key="1">
    <source>
        <dbReference type="ARBA" id="ARBA00006484"/>
    </source>
</evidence>
<reference evidence="4" key="1">
    <citation type="journal article" date="2023" name="Mol. Phylogenet. Evol.">
        <title>Genome-scale phylogeny and comparative genomics of the fungal order Sordariales.</title>
        <authorList>
            <person name="Hensen N."/>
            <person name="Bonometti L."/>
            <person name="Westerberg I."/>
            <person name="Brannstrom I.O."/>
            <person name="Guillou S."/>
            <person name="Cros-Aarteil S."/>
            <person name="Calhoun S."/>
            <person name="Haridas S."/>
            <person name="Kuo A."/>
            <person name="Mondo S."/>
            <person name="Pangilinan J."/>
            <person name="Riley R."/>
            <person name="LaButti K."/>
            <person name="Andreopoulos B."/>
            <person name="Lipzen A."/>
            <person name="Chen C."/>
            <person name="Yan M."/>
            <person name="Daum C."/>
            <person name="Ng V."/>
            <person name="Clum A."/>
            <person name="Steindorff A."/>
            <person name="Ohm R.A."/>
            <person name="Martin F."/>
            <person name="Silar P."/>
            <person name="Natvig D.O."/>
            <person name="Lalanne C."/>
            <person name="Gautier V."/>
            <person name="Ament-Velasquez S.L."/>
            <person name="Kruys A."/>
            <person name="Hutchinson M.I."/>
            <person name="Powell A.J."/>
            <person name="Barry K."/>
            <person name="Miller A.N."/>
            <person name="Grigoriev I.V."/>
            <person name="Debuchy R."/>
            <person name="Gladieux P."/>
            <person name="Hiltunen Thoren M."/>
            <person name="Johannesson H."/>
        </authorList>
    </citation>
    <scope>NUCLEOTIDE SEQUENCE</scope>
    <source>
        <strain evidence="4">CBS 955.72</strain>
    </source>
</reference>
<comment type="caution">
    <text evidence="4">The sequence shown here is derived from an EMBL/GenBank/DDBJ whole genome shotgun (WGS) entry which is preliminary data.</text>
</comment>
<gene>
    <name evidence="4" type="ORF">B0T25DRAFT_588762</name>
</gene>
<dbReference type="PANTHER" id="PTHR43618:SF17">
    <property type="entry name" value="RHAMNOLIPIDS BIOSYNTHESIS 3-OXOACYL-[ACYL-CARRIER-PROTEIN] REDUCTASE"/>
    <property type="match status" value="1"/>
</dbReference>
<keyword evidence="3" id="KW-0560">Oxidoreductase</keyword>
<dbReference type="GO" id="GO:0016491">
    <property type="term" value="F:oxidoreductase activity"/>
    <property type="evidence" value="ECO:0007669"/>
    <property type="project" value="UniProtKB-KW"/>
</dbReference>
<evidence type="ECO:0000256" key="2">
    <source>
        <dbReference type="ARBA" id="ARBA00022857"/>
    </source>
</evidence>
<evidence type="ECO:0000313" key="4">
    <source>
        <dbReference type="EMBL" id="KAK3360288.1"/>
    </source>
</evidence>
<proteinExistence type="inferred from homology"/>
<dbReference type="SUPFAM" id="SSF51735">
    <property type="entry name" value="NAD(P)-binding Rossmann-fold domains"/>
    <property type="match status" value="1"/>
</dbReference>
<protein>
    <recommendedName>
        <fullName evidence="6">NAD(P)-binding protein</fullName>
    </recommendedName>
</protein>
<dbReference type="Pfam" id="PF13561">
    <property type="entry name" value="adh_short_C2"/>
    <property type="match status" value="1"/>
</dbReference>
<name>A0AAJ0HRZ1_9PEZI</name>
<dbReference type="PANTHER" id="PTHR43618">
    <property type="entry name" value="7-ALPHA-HYDROXYSTEROID DEHYDROGENASE"/>
    <property type="match status" value="1"/>
</dbReference>
<dbReference type="Proteomes" id="UP001275084">
    <property type="component" value="Unassembled WGS sequence"/>
</dbReference>
<dbReference type="Gene3D" id="3.40.50.720">
    <property type="entry name" value="NAD(P)-binding Rossmann-like Domain"/>
    <property type="match status" value="2"/>
</dbReference>
<dbReference type="InterPro" id="IPR020904">
    <property type="entry name" value="Sc_DH/Rdtase_CS"/>
</dbReference>
<dbReference type="PROSITE" id="PS00061">
    <property type="entry name" value="ADH_SHORT"/>
    <property type="match status" value="1"/>
</dbReference>
<accession>A0AAJ0HRZ1</accession>
<dbReference type="AlphaFoldDB" id="A0AAJ0HRZ1"/>
<sequence length="225" mass="23241">MDPKLDINSLFGVKGKVILVTGGAKGLGLMISRGFVLNGAKVYISAIAIALPADLSSASECARLAASLTAREPALHVLLLTLNLQRVFTLTQALTPLLEAAGAAVDPGRVIHIGSIDGLRVPLLPTFAYSASKAGLHHLLRHLAAVLGPRGVTSNVLACGPFPSRMMRATLEEFGDQIREANPLGRIGTPEDVAGTCLFLAGRAGAYVNGATVALDGGVSLMSKI</sequence>
<keyword evidence="2" id="KW-0521">NADP</keyword>
<dbReference type="EMBL" id="JAUIQD010000002">
    <property type="protein sequence ID" value="KAK3360288.1"/>
    <property type="molecule type" value="Genomic_DNA"/>
</dbReference>
<evidence type="ECO:0008006" key="6">
    <source>
        <dbReference type="Google" id="ProtNLM"/>
    </source>
</evidence>
<evidence type="ECO:0000256" key="3">
    <source>
        <dbReference type="ARBA" id="ARBA00023002"/>
    </source>
</evidence>
<evidence type="ECO:0000313" key="5">
    <source>
        <dbReference type="Proteomes" id="UP001275084"/>
    </source>
</evidence>
<dbReference type="PRINTS" id="PR00081">
    <property type="entry name" value="GDHRDH"/>
</dbReference>
<dbReference type="InterPro" id="IPR002347">
    <property type="entry name" value="SDR_fam"/>
</dbReference>
<reference evidence="4" key="2">
    <citation type="submission" date="2023-06" db="EMBL/GenBank/DDBJ databases">
        <authorList>
            <consortium name="Lawrence Berkeley National Laboratory"/>
            <person name="Haridas S."/>
            <person name="Hensen N."/>
            <person name="Bonometti L."/>
            <person name="Westerberg I."/>
            <person name="Brannstrom I.O."/>
            <person name="Guillou S."/>
            <person name="Cros-Aarteil S."/>
            <person name="Calhoun S."/>
            <person name="Kuo A."/>
            <person name="Mondo S."/>
            <person name="Pangilinan J."/>
            <person name="Riley R."/>
            <person name="Labutti K."/>
            <person name="Andreopoulos B."/>
            <person name="Lipzen A."/>
            <person name="Chen C."/>
            <person name="Yanf M."/>
            <person name="Daum C."/>
            <person name="Ng V."/>
            <person name="Clum A."/>
            <person name="Steindorff A."/>
            <person name="Ohm R."/>
            <person name="Martin F."/>
            <person name="Silar P."/>
            <person name="Natvig D."/>
            <person name="Lalanne C."/>
            <person name="Gautier V."/>
            <person name="Ament-Velasquez S.L."/>
            <person name="Kruys A."/>
            <person name="Hutchinson M.I."/>
            <person name="Powell A.J."/>
            <person name="Barry K."/>
            <person name="Miller A.N."/>
            <person name="Grigoriev I.V."/>
            <person name="Debuchy R."/>
            <person name="Gladieux P."/>
            <person name="Thoren M.H."/>
            <person name="Johannesson H."/>
        </authorList>
    </citation>
    <scope>NUCLEOTIDE SEQUENCE</scope>
    <source>
        <strain evidence="4">CBS 955.72</strain>
    </source>
</reference>
<comment type="similarity">
    <text evidence="1">Belongs to the short-chain dehydrogenases/reductases (SDR) family.</text>
</comment>
<keyword evidence="5" id="KW-1185">Reference proteome</keyword>
<organism evidence="4 5">
    <name type="scientific">Lasiosphaeria hispida</name>
    <dbReference type="NCBI Taxonomy" id="260671"/>
    <lineage>
        <taxon>Eukaryota</taxon>
        <taxon>Fungi</taxon>
        <taxon>Dikarya</taxon>
        <taxon>Ascomycota</taxon>
        <taxon>Pezizomycotina</taxon>
        <taxon>Sordariomycetes</taxon>
        <taxon>Sordariomycetidae</taxon>
        <taxon>Sordariales</taxon>
        <taxon>Lasiosphaeriaceae</taxon>
        <taxon>Lasiosphaeria</taxon>
    </lineage>
</organism>